<dbReference type="Gene3D" id="1.10.730.10">
    <property type="entry name" value="Isoleucyl-tRNA Synthetase, Domain 1"/>
    <property type="match status" value="1"/>
</dbReference>
<dbReference type="PANTHER" id="PTHR43326:SF1">
    <property type="entry name" value="METHIONINE--TRNA LIGASE, MITOCHONDRIAL"/>
    <property type="match status" value="1"/>
</dbReference>
<protein>
    <recommendedName>
        <fullName evidence="7">Methionine--tRNA ligase</fullName>
        <ecNumber evidence="7">6.1.1.10</ecNumber>
    </recommendedName>
    <alternativeName>
        <fullName evidence="7">Methionyl-tRNA synthetase</fullName>
        <shortName evidence="7">MetRS</shortName>
    </alternativeName>
</protein>
<evidence type="ECO:0000313" key="11">
    <source>
        <dbReference type="Proteomes" id="UP000677537"/>
    </source>
</evidence>
<dbReference type="GO" id="GO:0005524">
    <property type="term" value="F:ATP binding"/>
    <property type="evidence" value="ECO:0007669"/>
    <property type="project" value="UniProtKB-UniRule"/>
</dbReference>
<dbReference type="InterPro" id="IPR033911">
    <property type="entry name" value="MetRS_core"/>
</dbReference>
<comment type="similarity">
    <text evidence="7">Belongs to the class-I aminoacyl-tRNA synthetase family. MetG type 2B subfamily.</text>
</comment>
<keyword evidence="7" id="KW-0963">Cytoplasm</keyword>
<dbReference type="PRINTS" id="PR01041">
    <property type="entry name" value="TRNASYNTHMET"/>
</dbReference>
<organism evidence="10 11">
    <name type="scientific">Roseomonas indoligenes</name>
    <dbReference type="NCBI Taxonomy" id="2820811"/>
    <lineage>
        <taxon>Bacteria</taxon>
        <taxon>Pseudomonadati</taxon>
        <taxon>Pseudomonadota</taxon>
        <taxon>Alphaproteobacteria</taxon>
        <taxon>Acetobacterales</taxon>
        <taxon>Roseomonadaceae</taxon>
        <taxon>Roseomonas</taxon>
    </lineage>
</organism>
<dbReference type="Proteomes" id="UP000677537">
    <property type="component" value="Unassembled WGS sequence"/>
</dbReference>
<evidence type="ECO:0000259" key="8">
    <source>
        <dbReference type="Pfam" id="PF09334"/>
    </source>
</evidence>
<feature type="domain" description="Methionyl/Leucyl tRNA synthetase" evidence="8">
    <location>
        <begin position="13"/>
        <end position="370"/>
    </location>
</feature>
<sequence>MSEAWADSGKRFFLTTPIYYLNGQPHIGHAYTSIAADVLARWKRLAGHKVFFLTGTDEHGQKVAQAAAAAGVSPQEFTDNLAADFRGMAEKIGISFDDFIRTTEGRHKAACQALWQRLADAGQIYLGHYEGWYAVRDEAFYGEDEIEERDGKKVAIASGAPVEWTREPSYFFRLSDWTDRLLAFYEANPDFMAPASTRREVTSFVKAGLQDLSISRTSFTWGVPVPGDPAHVMYVWLDALTNYITAAGYPDTSSPNWDFWPANVHIVGKEITRFHCVYWPAFLMAAGLEPPQRVFANGWLTIEGQKMSKSLGNGLDPLVLAEEFGLDPLRYYLLREVPFGNDGDFSRRAVIGRLNSELANDLGNLANRVLSLIAKNCEGRLPALTEPTEADRALLGPVEALPALVDDAISRQAFGEALERIWTVVRLGNSWIDGQKPWALRKTDADRMAAVLRSLHTALRTLATVLQPFMPETMAAMLDQLGVGQGARALSDLATPLADGTELSAPVPLFRKIEETA</sequence>
<comment type="catalytic activity">
    <reaction evidence="7">
        <text>tRNA(Met) + L-methionine + ATP = L-methionyl-tRNA(Met) + AMP + diphosphate</text>
        <dbReference type="Rhea" id="RHEA:13481"/>
        <dbReference type="Rhea" id="RHEA-COMP:9667"/>
        <dbReference type="Rhea" id="RHEA-COMP:9698"/>
        <dbReference type="ChEBI" id="CHEBI:30616"/>
        <dbReference type="ChEBI" id="CHEBI:33019"/>
        <dbReference type="ChEBI" id="CHEBI:57844"/>
        <dbReference type="ChEBI" id="CHEBI:78442"/>
        <dbReference type="ChEBI" id="CHEBI:78530"/>
        <dbReference type="ChEBI" id="CHEBI:456215"/>
        <dbReference type="EC" id="6.1.1.10"/>
    </reaction>
</comment>
<evidence type="ECO:0000256" key="1">
    <source>
        <dbReference type="ARBA" id="ARBA00003314"/>
    </source>
</evidence>
<dbReference type="CDD" id="cd00814">
    <property type="entry name" value="MetRS_core"/>
    <property type="match status" value="1"/>
</dbReference>
<comment type="subcellular location">
    <subcellularLocation>
        <location evidence="7">Cytoplasm</location>
    </subcellularLocation>
</comment>
<dbReference type="SUPFAM" id="SSF47323">
    <property type="entry name" value="Anticodon-binding domain of a subclass of class I aminoacyl-tRNA synthetases"/>
    <property type="match status" value="1"/>
</dbReference>
<comment type="caution">
    <text evidence="10">The sequence shown here is derived from an EMBL/GenBank/DDBJ whole genome shotgun (WGS) entry which is preliminary data.</text>
</comment>
<keyword evidence="5 7" id="KW-0648">Protein biosynthesis</keyword>
<dbReference type="InterPro" id="IPR014758">
    <property type="entry name" value="Met-tRNA_synth"/>
</dbReference>
<dbReference type="RefSeq" id="WP_209372884.1">
    <property type="nucleotide sequence ID" value="NZ_JAGIZA010000004.1"/>
</dbReference>
<dbReference type="Gene3D" id="2.170.220.10">
    <property type="match status" value="1"/>
</dbReference>
<evidence type="ECO:0000256" key="3">
    <source>
        <dbReference type="ARBA" id="ARBA00022741"/>
    </source>
</evidence>
<comment type="caution">
    <text evidence="7">Lacks conserved residue(s) required for the propagation of feature annotation.</text>
</comment>
<dbReference type="InterPro" id="IPR014729">
    <property type="entry name" value="Rossmann-like_a/b/a_fold"/>
</dbReference>
<comment type="function">
    <text evidence="1 7">Is required not only for elongation of protein synthesis but also for the initiation of all mRNA translation through initiator tRNA(fMet) aminoacylation.</text>
</comment>
<dbReference type="InterPro" id="IPR041872">
    <property type="entry name" value="Anticodon_Met"/>
</dbReference>
<evidence type="ECO:0000256" key="7">
    <source>
        <dbReference type="HAMAP-Rule" id="MF_01228"/>
    </source>
</evidence>
<feature type="short sequence motif" description="'HIGH' region" evidence="7">
    <location>
        <begin position="19"/>
        <end position="29"/>
    </location>
</feature>
<dbReference type="GO" id="GO:0004825">
    <property type="term" value="F:methionine-tRNA ligase activity"/>
    <property type="evidence" value="ECO:0007669"/>
    <property type="project" value="UniProtKB-UniRule"/>
</dbReference>
<keyword evidence="11" id="KW-1185">Reference proteome</keyword>
<dbReference type="PANTHER" id="PTHR43326">
    <property type="entry name" value="METHIONYL-TRNA SYNTHETASE"/>
    <property type="match status" value="1"/>
</dbReference>
<keyword evidence="3 7" id="KW-0547">Nucleotide-binding</keyword>
<dbReference type="Pfam" id="PF09334">
    <property type="entry name" value="tRNA-synt_1g"/>
    <property type="match status" value="1"/>
</dbReference>
<dbReference type="NCBIfam" id="NF008900">
    <property type="entry name" value="PRK12267.1"/>
    <property type="match status" value="1"/>
</dbReference>
<accession>A0A940S5I0</accession>
<dbReference type="NCBIfam" id="TIGR00398">
    <property type="entry name" value="metG"/>
    <property type="match status" value="1"/>
</dbReference>
<feature type="short sequence motif" description="'KMSKS' region" evidence="7">
    <location>
        <begin position="306"/>
        <end position="310"/>
    </location>
</feature>
<keyword evidence="6 7" id="KW-0030">Aminoacyl-tRNA synthetase</keyword>
<evidence type="ECO:0000256" key="6">
    <source>
        <dbReference type="ARBA" id="ARBA00023146"/>
    </source>
</evidence>
<dbReference type="AlphaFoldDB" id="A0A940S5I0"/>
<comment type="subunit">
    <text evidence="7">Monomer.</text>
</comment>
<evidence type="ECO:0000256" key="4">
    <source>
        <dbReference type="ARBA" id="ARBA00022840"/>
    </source>
</evidence>
<dbReference type="EC" id="6.1.1.10" evidence="7"/>
<dbReference type="InterPro" id="IPR015413">
    <property type="entry name" value="Methionyl/Leucyl_tRNA_Synth"/>
</dbReference>
<keyword evidence="2 7" id="KW-0436">Ligase</keyword>
<dbReference type="EMBL" id="JAGIZA010000004">
    <property type="protein sequence ID" value="MBP0492970.1"/>
    <property type="molecule type" value="Genomic_DNA"/>
</dbReference>
<evidence type="ECO:0000259" key="9">
    <source>
        <dbReference type="Pfam" id="PF19303"/>
    </source>
</evidence>
<feature type="domain" description="Methionyl-tRNA synthetase anticodon-binding" evidence="9">
    <location>
        <begin position="400"/>
        <end position="515"/>
    </location>
</feature>
<keyword evidence="4 7" id="KW-0067">ATP-binding</keyword>
<gene>
    <name evidence="7" type="primary">metG</name>
    <name evidence="10" type="ORF">J5Y10_09290</name>
</gene>
<evidence type="ECO:0000313" key="10">
    <source>
        <dbReference type="EMBL" id="MBP0492970.1"/>
    </source>
</evidence>
<evidence type="ECO:0000256" key="5">
    <source>
        <dbReference type="ARBA" id="ARBA00022917"/>
    </source>
</evidence>
<dbReference type="FunFam" id="2.170.220.10:FF:000002">
    <property type="entry name" value="Methionine--tRNA ligase"/>
    <property type="match status" value="1"/>
</dbReference>
<dbReference type="HAMAP" id="MF_01228">
    <property type="entry name" value="Met_tRNA_synth_type2"/>
    <property type="match status" value="1"/>
</dbReference>
<dbReference type="GO" id="GO:0005737">
    <property type="term" value="C:cytoplasm"/>
    <property type="evidence" value="ECO:0007669"/>
    <property type="project" value="UniProtKB-SubCell"/>
</dbReference>
<dbReference type="Pfam" id="PF19303">
    <property type="entry name" value="Anticodon_3"/>
    <property type="match status" value="1"/>
</dbReference>
<proteinExistence type="inferred from homology"/>
<evidence type="ECO:0000256" key="2">
    <source>
        <dbReference type="ARBA" id="ARBA00022598"/>
    </source>
</evidence>
<dbReference type="Gene3D" id="3.40.50.620">
    <property type="entry name" value="HUPs"/>
    <property type="match status" value="1"/>
</dbReference>
<dbReference type="SUPFAM" id="SSF52374">
    <property type="entry name" value="Nucleotidylyl transferase"/>
    <property type="match status" value="1"/>
</dbReference>
<reference evidence="10" key="1">
    <citation type="submission" date="2021-03" db="EMBL/GenBank/DDBJ databases">
        <authorList>
            <person name="So Y."/>
        </authorList>
    </citation>
    <scope>NUCLEOTIDE SEQUENCE</scope>
    <source>
        <strain evidence="10">SG15</strain>
    </source>
</reference>
<dbReference type="GO" id="GO:0006431">
    <property type="term" value="P:methionyl-tRNA aminoacylation"/>
    <property type="evidence" value="ECO:0007669"/>
    <property type="project" value="UniProtKB-UniRule"/>
</dbReference>
<dbReference type="InterPro" id="IPR023457">
    <property type="entry name" value="Met-tRNA_synth_2"/>
</dbReference>
<dbReference type="CDD" id="cd07957">
    <property type="entry name" value="Anticodon_Ia_Met"/>
    <property type="match status" value="1"/>
</dbReference>
<dbReference type="InterPro" id="IPR009080">
    <property type="entry name" value="tRNAsynth_Ia_anticodon-bd"/>
</dbReference>
<name>A0A940S5I0_9PROT</name>